<evidence type="ECO:0000256" key="6">
    <source>
        <dbReference type="ARBA" id="ARBA00023077"/>
    </source>
</evidence>
<evidence type="ECO:0000256" key="2">
    <source>
        <dbReference type="ARBA" id="ARBA00022448"/>
    </source>
</evidence>
<dbReference type="Gene3D" id="2.40.170.20">
    <property type="entry name" value="TonB-dependent receptor, beta-barrel domain"/>
    <property type="match status" value="1"/>
</dbReference>
<dbReference type="InterPro" id="IPR000531">
    <property type="entry name" value="Beta-barrel_TonB"/>
</dbReference>
<dbReference type="EMBL" id="CP020931">
    <property type="protein sequence ID" value="ARM82180.1"/>
    <property type="molecule type" value="Genomic_DNA"/>
</dbReference>
<dbReference type="AlphaFoldDB" id="A0A1W6K471"/>
<keyword evidence="6 10" id="KW-0798">TonB box</keyword>
<organism evidence="15 16">
    <name type="scientific">Marinobacter salarius</name>
    <dbReference type="NCBI Taxonomy" id="1420917"/>
    <lineage>
        <taxon>Bacteria</taxon>
        <taxon>Pseudomonadati</taxon>
        <taxon>Pseudomonadota</taxon>
        <taxon>Gammaproteobacteria</taxon>
        <taxon>Pseudomonadales</taxon>
        <taxon>Marinobacteraceae</taxon>
        <taxon>Marinobacter</taxon>
    </lineage>
</organism>
<keyword evidence="5 12" id="KW-0732">Signal</keyword>
<evidence type="ECO:0000313" key="15">
    <source>
        <dbReference type="EMBL" id="ARM82180.1"/>
    </source>
</evidence>
<dbReference type="GO" id="GO:0015344">
    <property type="term" value="F:siderophore uptake transmembrane transporter activity"/>
    <property type="evidence" value="ECO:0007669"/>
    <property type="project" value="TreeGrafter"/>
</dbReference>
<keyword evidence="2 9" id="KW-0813">Transport</keyword>
<dbReference type="Pfam" id="PF00593">
    <property type="entry name" value="TonB_dep_Rec_b-barrel"/>
    <property type="match status" value="1"/>
</dbReference>
<feature type="short sequence motif" description="TonB box" evidence="10">
    <location>
        <begin position="37"/>
        <end position="43"/>
    </location>
</feature>
<evidence type="ECO:0000256" key="12">
    <source>
        <dbReference type="SAM" id="SignalP"/>
    </source>
</evidence>
<accession>A0A1W6K471</accession>
<keyword evidence="8 9" id="KW-0998">Cell outer membrane</keyword>
<evidence type="ECO:0000256" key="4">
    <source>
        <dbReference type="ARBA" id="ARBA00022692"/>
    </source>
</evidence>
<keyword evidence="15" id="KW-0675">Receptor</keyword>
<evidence type="ECO:0000256" key="9">
    <source>
        <dbReference type="PROSITE-ProRule" id="PRU01360"/>
    </source>
</evidence>
<sequence>MFKQPNPLRYSLIFALGCATTATAQEGTDQAPKSLDTLEVTATRGLDSLNVNPGAVTVVDRDAIDKQSSLGGNVGDILAKTVPGLSPSTHGLTSVAQTLRGRNLFVLIDGIPQTISLRDGLHSLNSIDPSSIERIEVIRGSNGVYGFGGTGGIINIITRKNEKGAPLYRTELNGGFSTEHIKDSEQFGLSQSVTGGSGAFDYQLRGSYEKRANVFDADGDRIPPDPNGQGGIADSREFDVLAKLGFDLDADKRLELTTSYYDIKQDTNYVLEAGVYGEQKTRAVKGDPGGEDQGTENLNVNLTYSDQQLFGNTSLGAQLYYRDYMTRFGYFATFYPGGGQSLTESERIGSRLDFETPFDVMSGAKLLWGLDTLMETTAQPLEDGRTFVPEMDQNSVAPFLQAELRLNPKWTVNAGVRYEKFWFEVDDYTTVFGADVEGGELEYSETVFNTGARYQVNDVWAATASFSQGFTVPEIGRTLRQPQQGTSLDQIRPEPQVVDNYEVGTEAVWDRADLALTLFYSESELGTSLAAANANEPIPVLRSPERIYGFEAELNTYPTRDLSAGGTFTWMEGKVDSDDDGSYDTYLAGNRISPLKLTGYVEHDTTARWSNRLQAMVVGDRDRFSGSGFGQGEVESFTVLDLTSTWRTGNGDITLAINNLLNEDYFPVISQIYNFDTQYTTAPGRSVMVSYGVDW</sequence>
<evidence type="ECO:0000256" key="5">
    <source>
        <dbReference type="ARBA" id="ARBA00022729"/>
    </source>
</evidence>
<evidence type="ECO:0000256" key="3">
    <source>
        <dbReference type="ARBA" id="ARBA00022452"/>
    </source>
</evidence>
<evidence type="ECO:0000256" key="7">
    <source>
        <dbReference type="ARBA" id="ARBA00023136"/>
    </source>
</evidence>
<dbReference type="SUPFAM" id="SSF56935">
    <property type="entry name" value="Porins"/>
    <property type="match status" value="1"/>
</dbReference>
<dbReference type="PROSITE" id="PS52016">
    <property type="entry name" value="TONB_DEPENDENT_REC_3"/>
    <property type="match status" value="1"/>
</dbReference>
<feature type="domain" description="TonB-dependent receptor-like beta-barrel" evidence="13">
    <location>
        <begin position="248"/>
        <end position="660"/>
    </location>
</feature>
<keyword evidence="7 9" id="KW-0472">Membrane</keyword>
<dbReference type="CDD" id="cd01347">
    <property type="entry name" value="ligand_gated_channel"/>
    <property type="match status" value="1"/>
</dbReference>
<evidence type="ECO:0000256" key="1">
    <source>
        <dbReference type="ARBA" id="ARBA00004571"/>
    </source>
</evidence>
<evidence type="ECO:0000256" key="10">
    <source>
        <dbReference type="PROSITE-ProRule" id="PRU10143"/>
    </source>
</evidence>
<dbReference type="STRING" id="1420917.AU15_04775"/>
<keyword evidence="3 9" id="KW-1134">Transmembrane beta strand</keyword>
<dbReference type="InterPro" id="IPR039426">
    <property type="entry name" value="TonB-dep_rcpt-like"/>
</dbReference>
<feature type="chain" id="PRO_5013252768" evidence="12">
    <location>
        <begin position="25"/>
        <end position="695"/>
    </location>
</feature>
<dbReference type="InterPro" id="IPR037066">
    <property type="entry name" value="Plug_dom_sf"/>
</dbReference>
<dbReference type="Gene3D" id="2.170.130.10">
    <property type="entry name" value="TonB-dependent receptor, plug domain"/>
    <property type="match status" value="1"/>
</dbReference>
<dbReference type="InterPro" id="IPR012910">
    <property type="entry name" value="Plug_dom"/>
</dbReference>
<dbReference type="InterPro" id="IPR010916">
    <property type="entry name" value="TonB_box_CS"/>
</dbReference>
<evidence type="ECO:0000256" key="11">
    <source>
        <dbReference type="RuleBase" id="RU003357"/>
    </source>
</evidence>
<comment type="similarity">
    <text evidence="9 11">Belongs to the TonB-dependent receptor family.</text>
</comment>
<dbReference type="InterPro" id="IPR036942">
    <property type="entry name" value="Beta-barrel_TonB_sf"/>
</dbReference>
<dbReference type="GO" id="GO:0044718">
    <property type="term" value="P:siderophore transmembrane transport"/>
    <property type="evidence" value="ECO:0007669"/>
    <property type="project" value="TreeGrafter"/>
</dbReference>
<feature type="domain" description="TonB-dependent receptor plug" evidence="14">
    <location>
        <begin position="52"/>
        <end position="153"/>
    </location>
</feature>
<name>A0A1W6K471_9GAMM</name>
<keyword evidence="4 9" id="KW-0812">Transmembrane</keyword>
<dbReference type="Pfam" id="PF07715">
    <property type="entry name" value="Plug"/>
    <property type="match status" value="1"/>
</dbReference>
<evidence type="ECO:0000256" key="8">
    <source>
        <dbReference type="ARBA" id="ARBA00023237"/>
    </source>
</evidence>
<dbReference type="PROSITE" id="PS00430">
    <property type="entry name" value="TONB_DEPENDENT_REC_1"/>
    <property type="match status" value="1"/>
</dbReference>
<dbReference type="Proteomes" id="UP000193100">
    <property type="component" value="Chromosome"/>
</dbReference>
<proteinExistence type="inferred from homology"/>
<evidence type="ECO:0000259" key="13">
    <source>
        <dbReference type="Pfam" id="PF00593"/>
    </source>
</evidence>
<dbReference type="RefSeq" id="WP_085678097.1">
    <property type="nucleotide sequence ID" value="NZ_CP020931.1"/>
</dbReference>
<gene>
    <name evidence="15" type="primary">iutA</name>
    <name evidence="15" type="ORF">MARSALSMR5_00074</name>
</gene>
<evidence type="ECO:0000259" key="14">
    <source>
        <dbReference type="Pfam" id="PF07715"/>
    </source>
</evidence>
<reference evidence="15 16" key="1">
    <citation type="submission" date="2017-04" db="EMBL/GenBank/DDBJ databases">
        <title>Genome Sequence of Marinobacter salarius strain SMR5 Isolated from a culture of the Diatom Skeletonema marinoi.</title>
        <authorList>
            <person name="Topel M."/>
            <person name="Pinder M.I.M."/>
            <person name="Johansson O.N."/>
            <person name="Kourtchenko O."/>
            <person name="Godhe A."/>
            <person name="Clarke A.K."/>
        </authorList>
    </citation>
    <scope>NUCLEOTIDE SEQUENCE [LARGE SCALE GENOMIC DNA]</scope>
    <source>
        <strain evidence="15 16">SMR5</strain>
    </source>
</reference>
<dbReference type="GO" id="GO:0009279">
    <property type="term" value="C:cell outer membrane"/>
    <property type="evidence" value="ECO:0007669"/>
    <property type="project" value="UniProtKB-SubCell"/>
</dbReference>
<dbReference type="GeneID" id="77254095"/>
<protein>
    <submittedName>
        <fullName evidence="15">Ferric aerobactin receptor</fullName>
    </submittedName>
</protein>
<dbReference type="PANTHER" id="PTHR30069">
    <property type="entry name" value="TONB-DEPENDENT OUTER MEMBRANE RECEPTOR"/>
    <property type="match status" value="1"/>
</dbReference>
<evidence type="ECO:0000313" key="16">
    <source>
        <dbReference type="Proteomes" id="UP000193100"/>
    </source>
</evidence>
<dbReference type="PANTHER" id="PTHR30069:SF42">
    <property type="entry name" value="FERRIC AEROBACTIN RECEPTOR"/>
    <property type="match status" value="1"/>
</dbReference>
<comment type="subcellular location">
    <subcellularLocation>
        <location evidence="1 9">Cell outer membrane</location>
        <topology evidence="1 9">Multi-pass membrane protein</topology>
    </subcellularLocation>
</comment>
<feature type="signal peptide" evidence="12">
    <location>
        <begin position="1"/>
        <end position="24"/>
    </location>
</feature>